<name>A0A2P7R4M9_9GAMM</name>
<dbReference type="InterPro" id="IPR001789">
    <property type="entry name" value="Sig_transdc_resp-reg_receiver"/>
</dbReference>
<dbReference type="PROSITE" id="PS50110">
    <property type="entry name" value="RESPONSE_REGULATORY"/>
    <property type="match status" value="1"/>
</dbReference>
<dbReference type="PANTHER" id="PTHR42872:SF3">
    <property type="entry name" value="PROTEIN-GLUTAMATE METHYLESTERASE_PROTEIN-GLUTAMINE GLUTAMINASE 1"/>
    <property type="match status" value="1"/>
</dbReference>
<evidence type="ECO:0000313" key="3">
    <source>
        <dbReference type="EMBL" id="PSJ45167.1"/>
    </source>
</evidence>
<dbReference type="Pfam" id="PF00072">
    <property type="entry name" value="Response_reg"/>
    <property type="match status" value="1"/>
</dbReference>
<dbReference type="GO" id="GO:0000160">
    <property type="term" value="P:phosphorelay signal transduction system"/>
    <property type="evidence" value="ECO:0007669"/>
    <property type="project" value="InterPro"/>
</dbReference>
<comment type="caution">
    <text evidence="1">Lacks conserved residue(s) required for the propagation of feature annotation.</text>
</comment>
<evidence type="ECO:0000313" key="4">
    <source>
        <dbReference type="Proteomes" id="UP000240243"/>
    </source>
</evidence>
<dbReference type="Gene3D" id="3.40.50.2300">
    <property type="match status" value="1"/>
</dbReference>
<evidence type="ECO:0000256" key="1">
    <source>
        <dbReference type="PROSITE-ProRule" id="PRU00169"/>
    </source>
</evidence>
<protein>
    <recommendedName>
        <fullName evidence="2">Response regulatory domain-containing protein</fullName>
    </recommendedName>
</protein>
<dbReference type="PANTHER" id="PTHR42872">
    <property type="entry name" value="PROTEIN-GLUTAMATE METHYLESTERASE/PROTEIN-GLUTAMINE GLUTAMINASE"/>
    <property type="match status" value="1"/>
</dbReference>
<evidence type="ECO:0000259" key="2">
    <source>
        <dbReference type="PROSITE" id="PS50110"/>
    </source>
</evidence>
<gene>
    <name evidence="3" type="ORF">C7H85_10885</name>
</gene>
<dbReference type="Proteomes" id="UP000240243">
    <property type="component" value="Unassembled WGS sequence"/>
</dbReference>
<keyword evidence="4" id="KW-1185">Reference proteome</keyword>
<organism evidence="3 4">
    <name type="scientific">Zobellella endophytica</name>
    <dbReference type="NCBI Taxonomy" id="2116700"/>
    <lineage>
        <taxon>Bacteria</taxon>
        <taxon>Pseudomonadati</taxon>
        <taxon>Pseudomonadota</taxon>
        <taxon>Gammaproteobacteria</taxon>
        <taxon>Aeromonadales</taxon>
        <taxon>Aeromonadaceae</taxon>
        <taxon>Zobellella</taxon>
    </lineage>
</organism>
<comment type="caution">
    <text evidence="3">The sequence shown here is derived from an EMBL/GenBank/DDBJ whole genome shotgun (WGS) entry which is preliminary data.</text>
</comment>
<dbReference type="EMBL" id="PXYG01000004">
    <property type="protein sequence ID" value="PSJ45167.1"/>
    <property type="molecule type" value="Genomic_DNA"/>
</dbReference>
<sequence>MMSRIKVLIVDDSAAARLALAALLSEDGGLEVAGTESALALASMAREWPDVILLYMAALGLDDIAFLEELMAVRPTPVLLFSPHLGKGAEMVLQAVFAGAVSVLSRPEPGLGRSLHDKAGELIDGIKAVVRSKRPVAETGFHVQEEPGQGKK</sequence>
<dbReference type="AlphaFoldDB" id="A0A2P7R4M9"/>
<reference evidence="3 4" key="1">
    <citation type="submission" date="2018-03" db="EMBL/GenBank/DDBJ databases">
        <title>The draft genome of Zobellella sp. 59N8.</title>
        <authorList>
            <person name="Liu L."/>
            <person name="Li L."/>
            <person name="Zhang X."/>
            <person name="Liang L."/>
            <person name="Wang T."/>
        </authorList>
    </citation>
    <scope>NUCLEOTIDE SEQUENCE [LARGE SCALE GENOMIC DNA]</scope>
    <source>
        <strain evidence="3 4">59N8</strain>
    </source>
</reference>
<dbReference type="SMART" id="SM00448">
    <property type="entry name" value="REC"/>
    <property type="match status" value="1"/>
</dbReference>
<dbReference type="SUPFAM" id="SSF52172">
    <property type="entry name" value="CheY-like"/>
    <property type="match status" value="1"/>
</dbReference>
<dbReference type="InterPro" id="IPR011006">
    <property type="entry name" value="CheY-like_superfamily"/>
</dbReference>
<accession>A0A2P7R4M9</accession>
<feature type="domain" description="Response regulatory" evidence="2">
    <location>
        <begin position="6"/>
        <end position="121"/>
    </location>
</feature>
<proteinExistence type="predicted"/>